<comment type="caution">
    <text evidence="10">The sequence shown here is derived from an EMBL/GenBank/DDBJ whole genome shotgun (WGS) entry which is preliminary data.</text>
</comment>
<dbReference type="SMART" id="SM00631">
    <property type="entry name" value="Zn_pept"/>
    <property type="match status" value="1"/>
</dbReference>
<dbReference type="PROSITE" id="PS52035">
    <property type="entry name" value="PEPTIDASE_M14"/>
    <property type="match status" value="1"/>
</dbReference>
<name>A0A1B9BA19_9BACI</name>
<feature type="domain" description="Peptidase M14" evidence="9">
    <location>
        <begin position="42"/>
        <end position="398"/>
    </location>
</feature>
<evidence type="ECO:0000256" key="6">
    <source>
        <dbReference type="ARBA" id="ARBA00023049"/>
    </source>
</evidence>
<dbReference type="PANTHER" id="PTHR11705:SF143">
    <property type="entry name" value="SLL0236 PROTEIN"/>
    <property type="match status" value="1"/>
</dbReference>
<proteinExistence type="inferred from homology"/>
<evidence type="ECO:0000313" key="10">
    <source>
        <dbReference type="EMBL" id="OCA92935.1"/>
    </source>
</evidence>
<keyword evidence="4" id="KW-0378">Hydrolase</keyword>
<keyword evidence="6" id="KW-0482">Metalloprotease</keyword>
<dbReference type="GO" id="GO:0005615">
    <property type="term" value="C:extracellular space"/>
    <property type="evidence" value="ECO:0007669"/>
    <property type="project" value="TreeGrafter"/>
</dbReference>
<dbReference type="PANTHER" id="PTHR11705">
    <property type="entry name" value="PROTEASE FAMILY M14 CARBOXYPEPTIDASE A,B"/>
    <property type="match status" value="1"/>
</dbReference>
<dbReference type="SUPFAM" id="SSF53187">
    <property type="entry name" value="Zn-dependent exopeptidases"/>
    <property type="match status" value="1"/>
</dbReference>
<dbReference type="Gene3D" id="3.40.630.10">
    <property type="entry name" value="Zn peptidases"/>
    <property type="match status" value="1"/>
</dbReference>
<comment type="similarity">
    <text evidence="2 7">Belongs to the peptidase M14 family.</text>
</comment>
<evidence type="ECO:0000256" key="1">
    <source>
        <dbReference type="ARBA" id="ARBA00001947"/>
    </source>
</evidence>
<evidence type="ECO:0000313" key="11">
    <source>
        <dbReference type="Proteomes" id="UP000092578"/>
    </source>
</evidence>
<keyword evidence="5" id="KW-0862">Zinc</keyword>
<dbReference type="Pfam" id="PF00246">
    <property type="entry name" value="Peptidase_M14"/>
    <property type="match status" value="1"/>
</dbReference>
<keyword evidence="11" id="KW-1185">Reference proteome</keyword>
<evidence type="ECO:0000259" key="9">
    <source>
        <dbReference type="PROSITE" id="PS52035"/>
    </source>
</evidence>
<keyword evidence="8" id="KW-0732">Signal</keyword>
<gene>
    <name evidence="10" type="ORF">A8F95_04425</name>
</gene>
<dbReference type="EMBL" id="MAYT01000001">
    <property type="protein sequence ID" value="OCA92935.1"/>
    <property type="molecule type" value="Genomic_DNA"/>
</dbReference>
<comment type="cofactor">
    <cofactor evidence="1">
        <name>Zn(2+)</name>
        <dbReference type="ChEBI" id="CHEBI:29105"/>
    </cofactor>
</comment>
<evidence type="ECO:0000256" key="3">
    <source>
        <dbReference type="ARBA" id="ARBA00022670"/>
    </source>
</evidence>
<evidence type="ECO:0000256" key="5">
    <source>
        <dbReference type="ARBA" id="ARBA00022833"/>
    </source>
</evidence>
<reference evidence="11" key="1">
    <citation type="submission" date="2016-05" db="EMBL/GenBank/DDBJ databases">
        <authorList>
            <person name="Liu B."/>
            <person name="Wang J."/>
            <person name="Zhu Y."/>
            <person name="Liu G."/>
            <person name="Chen Q."/>
            <person name="Chen Z."/>
            <person name="Lan J."/>
            <person name="Che J."/>
            <person name="Ge C."/>
            <person name="Shi H."/>
            <person name="Pan Z."/>
            <person name="Liu X."/>
        </authorList>
    </citation>
    <scope>NUCLEOTIDE SEQUENCE [LARGE SCALE GENOMIC DNA]</scope>
    <source>
        <strain evidence="11">FJAT-27215</strain>
    </source>
</reference>
<evidence type="ECO:0000256" key="2">
    <source>
        <dbReference type="ARBA" id="ARBA00005988"/>
    </source>
</evidence>
<organism evidence="10 11">
    <name type="scientific">Pseudobacillus wudalianchiensis</name>
    <dbReference type="NCBI Taxonomy" id="1743143"/>
    <lineage>
        <taxon>Bacteria</taxon>
        <taxon>Bacillati</taxon>
        <taxon>Bacillota</taxon>
        <taxon>Bacilli</taxon>
        <taxon>Bacillales</taxon>
        <taxon>Bacillaceae</taxon>
        <taxon>Pseudobacillus</taxon>
    </lineage>
</organism>
<evidence type="ECO:0000256" key="7">
    <source>
        <dbReference type="PROSITE-ProRule" id="PRU01379"/>
    </source>
</evidence>
<dbReference type="AlphaFoldDB" id="A0A1B9BA19"/>
<evidence type="ECO:0000256" key="4">
    <source>
        <dbReference type="ARBA" id="ARBA00022801"/>
    </source>
</evidence>
<evidence type="ECO:0000256" key="8">
    <source>
        <dbReference type="SAM" id="SignalP"/>
    </source>
</evidence>
<dbReference type="Proteomes" id="UP000092578">
    <property type="component" value="Unassembled WGS sequence"/>
</dbReference>
<feature type="active site" description="Proton donor/acceptor" evidence="7">
    <location>
        <position position="362"/>
    </location>
</feature>
<accession>A0A1B9BA19</accession>
<protein>
    <submittedName>
        <fullName evidence="10">Peptidase M14</fullName>
    </submittedName>
</protein>
<dbReference type="RefSeq" id="WP_176713613.1">
    <property type="nucleotide sequence ID" value="NZ_MAYT01000001.1"/>
</dbReference>
<keyword evidence="3" id="KW-0645">Protease</keyword>
<feature type="chain" id="PRO_5008622576" evidence="8">
    <location>
        <begin position="27"/>
        <end position="398"/>
    </location>
</feature>
<dbReference type="GO" id="GO:0008270">
    <property type="term" value="F:zinc ion binding"/>
    <property type="evidence" value="ECO:0007669"/>
    <property type="project" value="InterPro"/>
</dbReference>
<dbReference type="GO" id="GO:0006508">
    <property type="term" value="P:proteolysis"/>
    <property type="evidence" value="ECO:0007669"/>
    <property type="project" value="UniProtKB-KW"/>
</dbReference>
<dbReference type="InterPro" id="IPR000834">
    <property type="entry name" value="Peptidase_M14"/>
</dbReference>
<sequence>MKKAWKVLSSTALAASLFAVPTMGFADPGPSPQQGENLSIEGFVNYEELGKKLEQIQKSSQGKVKVETAGYTNQGRGIYKVSVGHGKKVVLIQSEIHGNEKTGTVALLNILQNIGSSNSPETKRILDELTLVVIPMMNVDGSELSRRANDMNWSEVVAKFPQLATAKPAWNYYSYPGSWNYDKKPGFDVNRDFHPDLNYVPKAEDFPGASNKYGWYITPEAQTVRDVYKDLKAQFGNVDVFIDLHHQGFPYVEGTDNRATMSISGKFVTNPNGPGGEKYAAYADQYKYDFSRQLNVALYNALQAKGESVFTNISLYDQNIDLPGTALGSFALNGSGTVLFEVSGQTQTFGQKQKGQLVKTVETGLMGIINGVADGSVQQLNPEDYDKIPLSARTPGGL</sequence>
<dbReference type="GO" id="GO:0004181">
    <property type="term" value="F:metallocarboxypeptidase activity"/>
    <property type="evidence" value="ECO:0007669"/>
    <property type="project" value="InterPro"/>
</dbReference>
<feature type="signal peptide" evidence="8">
    <location>
        <begin position="1"/>
        <end position="26"/>
    </location>
</feature>